<dbReference type="HOGENOM" id="CLU_043150_0_0_3"/>
<name>K9Y1Z2_STAC7</name>
<feature type="domain" description="GIY-YIG" evidence="1">
    <location>
        <begin position="209"/>
        <end position="300"/>
    </location>
</feature>
<dbReference type="SMART" id="SM00465">
    <property type="entry name" value="GIYc"/>
    <property type="match status" value="1"/>
</dbReference>
<dbReference type="PANTHER" id="PTHR30121">
    <property type="entry name" value="UNCHARACTERIZED PROTEIN YJGR-RELATED"/>
    <property type="match status" value="1"/>
</dbReference>
<dbReference type="Gene3D" id="3.40.50.300">
    <property type="entry name" value="P-loop containing nucleotide triphosphate hydrolases"/>
    <property type="match status" value="2"/>
</dbReference>
<accession>K9Y1Z2</accession>
<proteinExistence type="predicted"/>
<reference evidence="3" key="1">
    <citation type="journal article" date="2013" name="Proc. Natl. Acad. Sci. U.S.A.">
        <title>Improving the coverage of the cyanobacterial phylum using diversity-driven genome sequencing.</title>
        <authorList>
            <person name="Shih P.M."/>
            <person name="Wu D."/>
            <person name="Latifi A."/>
            <person name="Axen S.D."/>
            <person name="Fewer D.P."/>
            <person name="Talla E."/>
            <person name="Calteau A."/>
            <person name="Cai F."/>
            <person name="Tandeau de Marsac N."/>
            <person name="Rippka R."/>
            <person name="Herdman M."/>
            <person name="Sivonen K."/>
            <person name="Coursin T."/>
            <person name="Laurent T."/>
            <person name="Goodwin L."/>
            <person name="Nolan M."/>
            <person name="Davenport K.W."/>
            <person name="Han C.S."/>
            <person name="Rubin E.M."/>
            <person name="Eisen J.A."/>
            <person name="Woyke T."/>
            <person name="Gugger M."/>
            <person name="Kerfeld C.A."/>
        </authorList>
    </citation>
    <scope>NUCLEOTIDE SEQUENCE [LARGE SCALE GENOMIC DNA]</scope>
    <source>
        <strain evidence="3">ATCC 29371 / PCC 7437</strain>
        <plasmid evidence="3">Plasmid pSTA7437.03</plasmid>
    </source>
</reference>
<dbReference type="Proteomes" id="UP000010473">
    <property type="component" value="Plasmid pSTA7437.03"/>
</dbReference>
<dbReference type="PANTHER" id="PTHR30121:SF6">
    <property type="entry name" value="SLR6007 PROTEIN"/>
    <property type="match status" value="1"/>
</dbReference>
<geneLocation type="plasmid" evidence="2 3">
    <name>pSTA7437.03</name>
</geneLocation>
<protein>
    <submittedName>
        <fullName evidence="2">Excinuclease ABC C subunit domain protein</fullName>
    </submittedName>
</protein>
<dbReference type="CDD" id="cd01127">
    <property type="entry name" value="TrwB_TraG_TraD_VirD4"/>
    <property type="match status" value="1"/>
</dbReference>
<dbReference type="CDD" id="cd00719">
    <property type="entry name" value="GIY-YIG_SF"/>
    <property type="match status" value="1"/>
</dbReference>
<dbReference type="Pfam" id="PF01541">
    <property type="entry name" value="GIY-YIG"/>
    <property type="match status" value="1"/>
</dbReference>
<dbReference type="SUPFAM" id="SSF52540">
    <property type="entry name" value="P-loop containing nucleoside triphosphate hydrolases"/>
    <property type="match status" value="1"/>
</dbReference>
<dbReference type="SUPFAM" id="SSF82771">
    <property type="entry name" value="GIY-YIG endonuclease"/>
    <property type="match status" value="1"/>
</dbReference>
<evidence type="ECO:0000259" key="1">
    <source>
        <dbReference type="PROSITE" id="PS50164"/>
    </source>
</evidence>
<dbReference type="InterPro" id="IPR035901">
    <property type="entry name" value="GIY-YIG_endonuc_sf"/>
</dbReference>
<dbReference type="KEGG" id="scs:Sta7437_4927"/>
<organism evidence="2 3">
    <name type="scientific">Stanieria cyanosphaera (strain ATCC 29371 / PCC 7437)</name>
    <dbReference type="NCBI Taxonomy" id="111780"/>
    <lineage>
        <taxon>Bacteria</taxon>
        <taxon>Bacillati</taxon>
        <taxon>Cyanobacteriota</taxon>
        <taxon>Cyanophyceae</taxon>
        <taxon>Pleurocapsales</taxon>
        <taxon>Dermocarpellaceae</taxon>
        <taxon>Stanieria</taxon>
    </lineage>
</organism>
<dbReference type="EMBL" id="CP003656">
    <property type="protein sequence ID" value="AFZ38354.1"/>
    <property type="molecule type" value="Genomic_DNA"/>
</dbReference>
<dbReference type="PROSITE" id="PS50164">
    <property type="entry name" value="GIY_YIG"/>
    <property type="match status" value="1"/>
</dbReference>
<dbReference type="InterPro" id="IPR000305">
    <property type="entry name" value="GIY-YIG_endonuc"/>
</dbReference>
<dbReference type="AlphaFoldDB" id="K9Y1Z2"/>
<dbReference type="InterPro" id="IPR027417">
    <property type="entry name" value="P-loop_NTPase"/>
</dbReference>
<sequence length="486" mass="55017">MFARKEKPLPIAVLKPEPINTQQTKGEGIHLGEGYYWNPEALPNGHIVAIGASGSGKTQTLKAIAFSLHQTYPEMQVILLDFHGDQEIIGETYYPIHMASPHGINPLVVNLDPEGGGSNLQAIQIAGILKKSLRLGPNQEGMLIEIIKTCYLKRGIVQEQRSTWSFEPPNFDDIEEELNRRVATAFQDEEKKELAESICVRDLPVGKPNASGIYFIFHHKGAGGENIPQSPPSSPSLLYIGAARDIQKRIDGHHHIRYLLKEHYPGETFQIRYYEHLSDWQELIKLENYLIQIHKPPLNQTTLRTECKESQKLKLKLAATFQYGVFSRPQPEFNEKLVRIDLSKLPTELRAIAAESLAWQLMNQHRLQGEIQGRLPRTFLFIDEAKEMPKKEGSACDQIIADGRKFGLALVMASQSERHLSADVIGNSSTKIVLPVDQTEVKKVSQKFRFSEKKVEALTPLTALCRFGKDAELLKIQPYYQRERRC</sequence>
<gene>
    <name evidence="2" type="ordered locus">Sta7437_4927</name>
</gene>
<keyword evidence="2" id="KW-0614">Plasmid</keyword>
<keyword evidence="3" id="KW-1185">Reference proteome</keyword>
<dbReference type="PATRIC" id="fig|111780.3.peg.5098"/>
<evidence type="ECO:0000313" key="3">
    <source>
        <dbReference type="Proteomes" id="UP000010473"/>
    </source>
</evidence>
<dbReference type="RefSeq" id="WP_015195730.1">
    <property type="nucleotide sequence ID" value="NC_019750.1"/>
</dbReference>
<dbReference type="InterPro" id="IPR051162">
    <property type="entry name" value="T4SS_component"/>
</dbReference>
<evidence type="ECO:0000313" key="2">
    <source>
        <dbReference type="EMBL" id="AFZ38354.1"/>
    </source>
</evidence>